<evidence type="ECO:0000256" key="1">
    <source>
        <dbReference type="ARBA" id="ARBA00012493"/>
    </source>
</evidence>
<evidence type="ECO:0000313" key="4">
    <source>
        <dbReference type="Proteomes" id="UP000695022"/>
    </source>
</evidence>
<protein>
    <recommendedName>
        <fullName evidence="1">RNA-directed DNA polymerase</fullName>
        <ecNumber evidence="1">2.7.7.49</ecNumber>
    </recommendedName>
</protein>
<reference evidence="5" key="1">
    <citation type="submission" date="2025-08" db="UniProtKB">
        <authorList>
            <consortium name="RefSeq"/>
        </authorList>
    </citation>
    <scope>IDENTIFICATION</scope>
</reference>
<dbReference type="PROSITE" id="PS50994">
    <property type="entry name" value="INTEGRASE"/>
    <property type="match status" value="1"/>
</dbReference>
<dbReference type="Pfam" id="PF17921">
    <property type="entry name" value="Integrase_H2C2"/>
    <property type="match status" value="1"/>
</dbReference>
<dbReference type="PANTHER" id="PTHR37984">
    <property type="entry name" value="PROTEIN CBG26694"/>
    <property type="match status" value="1"/>
</dbReference>
<dbReference type="PANTHER" id="PTHR37984:SF7">
    <property type="entry name" value="INTEGRASE CATALYTIC DOMAIN-CONTAINING PROTEIN"/>
    <property type="match status" value="1"/>
</dbReference>
<dbReference type="Proteomes" id="UP000695022">
    <property type="component" value="Unplaced"/>
</dbReference>
<dbReference type="RefSeq" id="XP_014678331.1">
    <property type="nucleotide sequence ID" value="XM_014822845.1"/>
</dbReference>
<dbReference type="InterPro" id="IPR036397">
    <property type="entry name" value="RNaseH_sf"/>
</dbReference>
<dbReference type="InterPro" id="IPR043128">
    <property type="entry name" value="Rev_trsase/Diguanyl_cyclase"/>
</dbReference>
<name>A0ABM1F1L0_PRICU</name>
<dbReference type="Gene3D" id="3.30.70.270">
    <property type="match status" value="1"/>
</dbReference>
<feature type="region of interest" description="Disordered" evidence="2">
    <location>
        <begin position="268"/>
        <end position="287"/>
    </location>
</feature>
<dbReference type="GeneID" id="106818127"/>
<dbReference type="SUPFAM" id="SSF56672">
    <property type="entry name" value="DNA/RNA polymerases"/>
    <property type="match status" value="1"/>
</dbReference>
<dbReference type="SUPFAM" id="SSF53098">
    <property type="entry name" value="Ribonuclease H-like"/>
    <property type="match status" value="1"/>
</dbReference>
<evidence type="ECO:0000256" key="2">
    <source>
        <dbReference type="SAM" id="MobiDB-lite"/>
    </source>
</evidence>
<gene>
    <name evidence="5" type="primary">LOC106818127</name>
</gene>
<feature type="domain" description="Integrase catalytic" evidence="3">
    <location>
        <begin position="467"/>
        <end position="618"/>
    </location>
</feature>
<evidence type="ECO:0000313" key="5">
    <source>
        <dbReference type="RefSeq" id="XP_014678331.1"/>
    </source>
</evidence>
<dbReference type="InterPro" id="IPR012337">
    <property type="entry name" value="RNaseH-like_sf"/>
</dbReference>
<dbReference type="InterPro" id="IPR050951">
    <property type="entry name" value="Retrovirus_Pol_polyprotein"/>
</dbReference>
<evidence type="ECO:0000259" key="3">
    <source>
        <dbReference type="PROSITE" id="PS50994"/>
    </source>
</evidence>
<organism evidence="4 5">
    <name type="scientific">Priapulus caudatus</name>
    <name type="common">Priapulid worm</name>
    <dbReference type="NCBI Taxonomy" id="37621"/>
    <lineage>
        <taxon>Eukaryota</taxon>
        <taxon>Metazoa</taxon>
        <taxon>Ecdysozoa</taxon>
        <taxon>Scalidophora</taxon>
        <taxon>Priapulida</taxon>
        <taxon>Priapulimorpha</taxon>
        <taxon>Priapulimorphida</taxon>
        <taxon>Priapulidae</taxon>
        <taxon>Priapulus</taxon>
    </lineage>
</organism>
<dbReference type="EC" id="2.7.7.49" evidence="1"/>
<dbReference type="Gene3D" id="1.10.340.70">
    <property type="match status" value="1"/>
</dbReference>
<dbReference type="Gene3D" id="3.30.420.10">
    <property type="entry name" value="Ribonuclease H-like superfamily/Ribonuclease H"/>
    <property type="match status" value="1"/>
</dbReference>
<dbReference type="InterPro" id="IPR043502">
    <property type="entry name" value="DNA/RNA_pol_sf"/>
</dbReference>
<dbReference type="InterPro" id="IPR001584">
    <property type="entry name" value="Integrase_cat-core"/>
</dbReference>
<accession>A0ABM1F1L0</accession>
<keyword evidence="4" id="KW-1185">Reference proteome</keyword>
<proteinExistence type="predicted"/>
<dbReference type="Pfam" id="PF00665">
    <property type="entry name" value="rve"/>
    <property type="match status" value="1"/>
</dbReference>
<sequence length="693" mass="78013">MGALQVQGGSTGIPGQRDAYNQRFDAIITNFRDKVKCVDDTCMWTNSVETAFFQACEWLDLCARNGITLHPGKFQFAQDTVDFAGLTITPTNVRPSTKFLDAIRNFPTPTDITGARAWFGLINQGAYAFAMTRQMQPFRALLKPSTKFLWTDELDELFRQSKEVIIQEMKEGVRLFDPARLTCLATDWSVDGIGFFMMQKYCQCTTRTLSVAMTAGNSVWSAADSHTPQKILNDRSLTDIDNRRLLNLKEKTLGYRFTIVHVSGKKNLGPDAASRHPVSQPDRLRLPGEPSELDLLANMTVSRHDTLANLCQHTEDTDMADDMSTVARRDTSLNAAITVVTWDMVREASITGRHTCQPHPLESGFPLDCRELPTDLRPYHRYAASLCVVDGVILMGQRIVIPPALRTQILNALHAAHQGVSAMRARAMDSVYWPDITVDIARVRDQCAHCHQTAKSNPMQPPSDITPPDYPFQMICSDYLTYNSKDYVVIVDRYSNWPMVYRSDSGAEGLVKRLRETFVTFGIPEELTSDGGPQFKAGKTQEFLKAWGVRHRVSSVANPHANCRAELAVKTVKRMLMDNITAAGSLDVDKFQRALLMYRNSVDPETKSSPALILFGRPIRDAIPIPLGRYSPHETWTELMSHREMALARRHSREHVNGGMKHSRLPALQVEIMSTSRIWWATTKKMETHAERS</sequence>
<dbReference type="InterPro" id="IPR041588">
    <property type="entry name" value="Integrase_H2C2"/>
</dbReference>